<sequence length="366" mass="42149">MHLNTRVLFLWLLLSLPILNYAQNCNCESNFLWVKKTFEENDAGFQYTISKKGKDAYELHNKMYLEKVKHLSNNQECATLLNQWIRFFRNGHIGVNYIGKTKKGEKVTEQNKQPIEKDLNPLNATKPLFEKINENTVYLRIPDFEITEKKAIDSIVLANRATILSTENFIIDVRNNPGGSDASYGSLIPFLYTQPIRTVGALFYSTDLNNQRMLELSQNPDFDEESKKTFKNYYEKLQANKGEYVDLFNKKVNITKMDTIQPYPKNIGIVINENNGSTTEQFLLTAMQSKKVKLYGRTTKGMLDISNVNIVTSPCGDIELYYGLSKSYRIPDFPVDDIGLQPDVYIDKTIDPSNWLDFVRDHLNGK</sequence>
<evidence type="ECO:0000313" key="1">
    <source>
        <dbReference type="EMBL" id="WZN56925.1"/>
    </source>
</evidence>
<keyword evidence="2" id="KW-1185">Reference proteome</keyword>
<reference evidence="1" key="1">
    <citation type="submission" date="2024-04" db="EMBL/GenBank/DDBJ databases">
        <title>Complete genome sequence of Sphingobacterium thalpophiium BAA-1094.</title>
        <authorList>
            <person name="Adaikpoh B.I."/>
        </authorList>
    </citation>
    <scope>NUCLEOTIDE SEQUENCE</scope>
    <source>
        <strain evidence="1">BAA-1094</strain>
    </source>
</reference>
<name>A0ACD5CBL1_9SPHI</name>
<dbReference type="EMBL" id="CP151087">
    <property type="protein sequence ID" value="WZN56925.1"/>
    <property type="molecule type" value="Genomic_DNA"/>
</dbReference>
<accession>A0ACD5CBL1</accession>
<organism evidence="1 2">
    <name type="scientific">Sphingobacterium thalpophilum</name>
    <dbReference type="NCBI Taxonomy" id="259"/>
    <lineage>
        <taxon>Bacteria</taxon>
        <taxon>Pseudomonadati</taxon>
        <taxon>Bacteroidota</taxon>
        <taxon>Sphingobacteriia</taxon>
        <taxon>Sphingobacteriales</taxon>
        <taxon>Sphingobacteriaceae</taxon>
        <taxon>Sphingobacterium</taxon>
    </lineage>
</organism>
<evidence type="ECO:0000313" key="2">
    <source>
        <dbReference type="Proteomes" id="UP001485301"/>
    </source>
</evidence>
<dbReference type="Proteomes" id="UP001485301">
    <property type="component" value="Chromosome"/>
</dbReference>
<gene>
    <name evidence="1" type="ORF">AACH28_05160</name>
</gene>
<protein>
    <submittedName>
        <fullName evidence="1">S41 family peptidase</fullName>
    </submittedName>
</protein>
<proteinExistence type="predicted"/>